<evidence type="ECO:0000313" key="1">
    <source>
        <dbReference type="EMBL" id="KAJ4461640.1"/>
    </source>
</evidence>
<evidence type="ECO:0000313" key="2">
    <source>
        <dbReference type="Proteomes" id="UP001141327"/>
    </source>
</evidence>
<name>A0ABQ8UY26_9EUKA</name>
<gene>
    <name evidence="1" type="ORF">PAPYR_1753</name>
</gene>
<dbReference type="InterPro" id="IPR045865">
    <property type="entry name" value="ACT-like_dom_sf"/>
</dbReference>
<comment type="caution">
    <text evidence="1">The sequence shown here is derived from an EMBL/GenBank/DDBJ whole genome shotgun (WGS) entry which is preliminary data.</text>
</comment>
<keyword evidence="2" id="KW-1185">Reference proteome</keyword>
<dbReference type="InterPro" id="IPR027271">
    <property type="entry name" value="Acetolactate_synth/TF_NikR_C"/>
</dbReference>
<proteinExistence type="predicted"/>
<sequence>MEQRTPTPSSMEDHIIVGIHVSDRHEDTKELNQLLTDTGRCIRTRLGLHDPSHDQTGIIVLELVGPREERERSLATIQRANGCEVKVMRFVHPTGRLEGDATPHHPPR</sequence>
<reference evidence="1" key="1">
    <citation type="journal article" date="2022" name="bioRxiv">
        <title>Genomics of Preaxostyla Flagellates Illuminates Evolutionary Transitions and the Path Towards Mitochondrial Loss.</title>
        <authorList>
            <person name="Novak L.V.F."/>
            <person name="Treitli S.C."/>
            <person name="Pyrih J."/>
            <person name="Halakuc P."/>
            <person name="Pipaliya S.V."/>
            <person name="Vacek V."/>
            <person name="Brzon O."/>
            <person name="Soukal P."/>
            <person name="Eme L."/>
            <person name="Dacks J.B."/>
            <person name="Karnkowska A."/>
            <person name="Elias M."/>
            <person name="Hampl V."/>
        </authorList>
    </citation>
    <scope>NUCLEOTIDE SEQUENCE</scope>
    <source>
        <strain evidence="1">RCP-MX</strain>
    </source>
</reference>
<dbReference type="EMBL" id="JAPMOS010000006">
    <property type="protein sequence ID" value="KAJ4461640.1"/>
    <property type="molecule type" value="Genomic_DNA"/>
</dbReference>
<accession>A0ABQ8UY26</accession>
<dbReference type="Gene3D" id="3.30.70.1150">
    <property type="entry name" value="ACT-like. Chain A, domain 2"/>
    <property type="match status" value="1"/>
</dbReference>
<dbReference type="SUPFAM" id="SSF55021">
    <property type="entry name" value="ACT-like"/>
    <property type="match status" value="1"/>
</dbReference>
<protein>
    <submittedName>
        <fullName evidence="1">Uncharacterized protein</fullName>
    </submittedName>
</protein>
<organism evidence="1 2">
    <name type="scientific">Paratrimastix pyriformis</name>
    <dbReference type="NCBI Taxonomy" id="342808"/>
    <lineage>
        <taxon>Eukaryota</taxon>
        <taxon>Metamonada</taxon>
        <taxon>Preaxostyla</taxon>
        <taxon>Paratrimastigidae</taxon>
        <taxon>Paratrimastix</taxon>
    </lineage>
</organism>
<dbReference type="Proteomes" id="UP001141327">
    <property type="component" value="Unassembled WGS sequence"/>
</dbReference>